<dbReference type="OrthoDB" id="2152029at2759"/>
<feature type="compositionally biased region" description="Polar residues" evidence="4">
    <location>
        <begin position="257"/>
        <end position="266"/>
    </location>
</feature>
<dbReference type="InterPro" id="IPR029058">
    <property type="entry name" value="AB_hydrolase_fold"/>
</dbReference>
<protein>
    <submittedName>
        <fullName evidence="6">Esterase</fullName>
    </submittedName>
</protein>
<dbReference type="PROSITE" id="PS01174">
    <property type="entry name" value="LIPASE_GDXG_SER"/>
    <property type="match status" value="1"/>
</dbReference>
<evidence type="ECO:0000313" key="6">
    <source>
        <dbReference type="EMBL" id="KAF5642525.1"/>
    </source>
</evidence>
<dbReference type="Proteomes" id="UP000530670">
    <property type="component" value="Unassembled WGS sequence"/>
</dbReference>
<proteinExistence type="inferred from homology"/>
<feature type="region of interest" description="Disordered" evidence="4">
    <location>
        <begin position="247"/>
        <end position="271"/>
    </location>
</feature>
<comment type="similarity">
    <text evidence="1">Belongs to the 'GDXG' lipolytic enzyme family.</text>
</comment>
<sequence length="426" mass="47338">MATQTVNPPTVDGYRDSDDEFSSDDQEFHVDERSGRSWPTKILHNVIQPIKPKLVEIRKVSSADPTRCKPSRGARKRCDVQENKVEGIWTYDMTPKTSGGEKKSYSRRILYFAGGGWQAPPSGQHWTFCAEMINRLQDTRLTLVSYPLAPKDPVQDAFPAICKTYNVLLKESSDLGERVIVAGDSSGGNIALCLVTWTMRHQDVQAVRPPSAILAITATTDLRHNHPDIKKVDKVDPILSESSINDTAGAWAPGHSDVNQQNGTSKETTDRNEKLNWSADDPRVSPIHADLGVCIRNNVKIHGITASHDVLGPEAVEFRERCRKEGIDGEWLSWGDQMHCFPLAYKYGLKENSASHRLHNIDMPGRDPGISYGSSPDAKMPGVLCPKCTTTEKQVWVMPGHSCPYCGNLTRLSKNSTVSTFNMVER</sequence>
<feature type="region of interest" description="Disordered" evidence="4">
    <location>
        <begin position="1"/>
        <end position="34"/>
    </location>
</feature>
<evidence type="ECO:0000313" key="7">
    <source>
        <dbReference type="Proteomes" id="UP000530670"/>
    </source>
</evidence>
<dbReference type="Gene3D" id="3.40.50.1820">
    <property type="entry name" value="alpha/beta hydrolase"/>
    <property type="match status" value="1"/>
</dbReference>
<reference evidence="6 7" key="1">
    <citation type="submission" date="2020-05" db="EMBL/GenBank/DDBJ databases">
        <title>Identification and distribution of gene clusters putatively required for synthesis of sphingolipid metabolism inhibitors in phylogenetically diverse species of the filamentous fungus Fusarium.</title>
        <authorList>
            <person name="Kim H.-S."/>
            <person name="Busman M."/>
            <person name="Brown D.W."/>
            <person name="Divon H."/>
            <person name="Uhlig S."/>
            <person name="Proctor R.H."/>
        </authorList>
    </citation>
    <scope>NUCLEOTIDE SEQUENCE [LARGE SCALE GENOMIC DNA]</scope>
    <source>
        <strain evidence="6 7">NRRL 66243</strain>
    </source>
</reference>
<dbReference type="Pfam" id="PF07859">
    <property type="entry name" value="Abhydrolase_3"/>
    <property type="match status" value="1"/>
</dbReference>
<dbReference type="InterPro" id="IPR033140">
    <property type="entry name" value="Lipase_GDXG_put_SER_AS"/>
</dbReference>
<evidence type="ECO:0000256" key="3">
    <source>
        <dbReference type="PROSITE-ProRule" id="PRU10038"/>
    </source>
</evidence>
<dbReference type="GeneID" id="59302276"/>
<dbReference type="InterPro" id="IPR013094">
    <property type="entry name" value="AB_hydrolase_3"/>
</dbReference>
<keyword evidence="2" id="KW-0378">Hydrolase</keyword>
<evidence type="ECO:0000256" key="4">
    <source>
        <dbReference type="SAM" id="MobiDB-lite"/>
    </source>
</evidence>
<dbReference type="InterPro" id="IPR050300">
    <property type="entry name" value="GDXG_lipolytic_enzyme"/>
</dbReference>
<dbReference type="AlphaFoldDB" id="A0A8H5S0S9"/>
<dbReference type="PANTHER" id="PTHR48081:SF8">
    <property type="entry name" value="ALPHA_BETA HYDROLASE FOLD-3 DOMAIN-CONTAINING PROTEIN-RELATED"/>
    <property type="match status" value="1"/>
</dbReference>
<accession>A0A8H5S0S9</accession>
<evidence type="ECO:0000256" key="1">
    <source>
        <dbReference type="ARBA" id="ARBA00010515"/>
    </source>
</evidence>
<feature type="active site" evidence="3">
    <location>
        <position position="185"/>
    </location>
</feature>
<gene>
    <name evidence="6" type="ORF">FTJAE_3682</name>
</gene>
<organism evidence="6 7">
    <name type="scientific">Fusarium tjaetaba</name>
    <dbReference type="NCBI Taxonomy" id="1567544"/>
    <lineage>
        <taxon>Eukaryota</taxon>
        <taxon>Fungi</taxon>
        <taxon>Dikarya</taxon>
        <taxon>Ascomycota</taxon>
        <taxon>Pezizomycotina</taxon>
        <taxon>Sordariomycetes</taxon>
        <taxon>Hypocreomycetidae</taxon>
        <taxon>Hypocreales</taxon>
        <taxon>Nectriaceae</taxon>
        <taxon>Fusarium</taxon>
        <taxon>Fusarium fujikuroi species complex</taxon>
    </lineage>
</organism>
<dbReference type="RefSeq" id="XP_037209345.1">
    <property type="nucleotide sequence ID" value="XM_037350006.1"/>
</dbReference>
<name>A0A8H5S0S9_9HYPO</name>
<dbReference type="PANTHER" id="PTHR48081">
    <property type="entry name" value="AB HYDROLASE SUPERFAMILY PROTEIN C4A8.06C"/>
    <property type="match status" value="1"/>
</dbReference>
<feature type="domain" description="Alpha/beta hydrolase fold-3" evidence="5">
    <location>
        <begin position="109"/>
        <end position="342"/>
    </location>
</feature>
<evidence type="ECO:0000259" key="5">
    <source>
        <dbReference type="Pfam" id="PF07859"/>
    </source>
</evidence>
<dbReference type="EMBL" id="JAAQRI010000069">
    <property type="protein sequence ID" value="KAF5642525.1"/>
    <property type="molecule type" value="Genomic_DNA"/>
</dbReference>
<keyword evidence="7" id="KW-1185">Reference proteome</keyword>
<dbReference type="GO" id="GO:0016787">
    <property type="term" value="F:hydrolase activity"/>
    <property type="evidence" value="ECO:0007669"/>
    <property type="project" value="UniProtKB-KW"/>
</dbReference>
<evidence type="ECO:0000256" key="2">
    <source>
        <dbReference type="ARBA" id="ARBA00022801"/>
    </source>
</evidence>
<comment type="caution">
    <text evidence="6">The sequence shown here is derived from an EMBL/GenBank/DDBJ whole genome shotgun (WGS) entry which is preliminary data.</text>
</comment>
<dbReference type="SUPFAM" id="SSF53474">
    <property type="entry name" value="alpha/beta-Hydrolases"/>
    <property type="match status" value="1"/>
</dbReference>